<dbReference type="Pfam" id="PF00481">
    <property type="entry name" value="PP2C"/>
    <property type="match status" value="1"/>
</dbReference>
<dbReference type="EMBL" id="ATMH01005261">
    <property type="protein sequence ID" value="EPY28180.1"/>
    <property type="molecule type" value="Genomic_DNA"/>
</dbReference>
<accession>S9VX65</accession>
<dbReference type="PROSITE" id="PS51746">
    <property type="entry name" value="PPM_2"/>
    <property type="match status" value="1"/>
</dbReference>
<evidence type="ECO:0000313" key="8">
    <source>
        <dbReference type="EMBL" id="EPY28180.1"/>
    </source>
</evidence>
<dbReference type="CDD" id="cd00143">
    <property type="entry name" value="PP2Cc"/>
    <property type="match status" value="1"/>
</dbReference>
<keyword evidence="9" id="KW-1185">Reference proteome</keyword>
<dbReference type="PANTHER" id="PTHR13832">
    <property type="entry name" value="PROTEIN PHOSPHATASE 2C"/>
    <property type="match status" value="1"/>
</dbReference>
<dbReference type="Proteomes" id="UP000015354">
    <property type="component" value="Unassembled WGS sequence"/>
</dbReference>
<comment type="cofactor">
    <cofactor evidence="1">
        <name>Mn(2+)</name>
        <dbReference type="ChEBI" id="CHEBI:29035"/>
    </cofactor>
</comment>
<evidence type="ECO:0000256" key="1">
    <source>
        <dbReference type="ARBA" id="ARBA00001936"/>
    </source>
</evidence>
<evidence type="ECO:0000256" key="2">
    <source>
        <dbReference type="ARBA" id="ARBA00001946"/>
    </source>
</evidence>
<evidence type="ECO:0000313" key="9">
    <source>
        <dbReference type="Proteomes" id="UP000015354"/>
    </source>
</evidence>
<dbReference type="PANTHER" id="PTHR13832:SF565">
    <property type="entry name" value="AT28366P-RELATED"/>
    <property type="match status" value="1"/>
</dbReference>
<keyword evidence="5" id="KW-0464">Manganese</keyword>
<dbReference type="InterPro" id="IPR036457">
    <property type="entry name" value="PPM-type-like_dom_sf"/>
</dbReference>
<comment type="cofactor">
    <cofactor evidence="2">
        <name>Mg(2+)</name>
        <dbReference type="ChEBI" id="CHEBI:18420"/>
    </cofactor>
</comment>
<feature type="region of interest" description="Disordered" evidence="6">
    <location>
        <begin position="1"/>
        <end position="32"/>
    </location>
</feature>
<dbReference type="SMART" id="SM00332">
    <property type="entry name" value="PP2Cc"/>
    <property type="match status" value="1"/>
</dbReference>
<proteinExistence type="inferred from homology"/>
<dbReference type="Gene3D" id="3.60.40.10">
    <property type="entry name" value="PPM-type phosphatase domain"/>
    <property type="match status" value="1"/>
</dbReference>
<dbReference type="OrthoDB" id="10264738at2759"/>
<protein>
    <recommendedName>
        <fullName evidence="4">protein-serine/threonine phosphatase</fullName>
        <ecNumber evidence="4">3.1.3.16</ecNumber>
    </recommendedName>
</protein>
<evidence type="ECO:0000256" key="3">
    <source>
        <dbReference type="ARBA" id="ARBA00006702"/>
    </source>
</evidence>
<feature type="domain" description="PPM-type phosphatase" evidence="7">
    <location>
        <begin position="128"/>
        <end position="419"/>
    </location>
</feature>
<comment type="similarity">
    <text evidence="3">Belongs to the PP2C family.</text>
</comment>
<dbReference type="GO" id="GO:0004722">
    <property type="term" value="F:protein serine/threonine phosphatase activity"/>
    <property type="evidence" value="ECO:0007669"/>
    <property type="project" value="UniProtKB-EC"/>
</dbReference>
<sequence length="420" mass="45961">MPPKKHNNKNNNNQSNKPHDKKHKKQAEEDEFEKLLSDLTKVTKQVGQEKEKQQQHDEQIRAEIQKKHEDLLKKKEPTHRLEEELVKHQRKMEFQDLLRKLMMAQRPFLDAPKEDFSHESDNSNPHFKATVGAMQGWRNSMEDNHFIHVHLAAGDATEGLFGVFDGHSGKQSADLCSKQLPALCAAKRSGAGAAIDFEAAYLAMDAALQRDVKDGSGCTAVVVHVSAGAVRCASVGDSRAVLCQELVDAAAAGAAAPGVDEVTVAGRTFRVHALAHDHKPEVEAERARIVAAGGFVEDNRVNGQLAMSRALGDFSYKTNQERGVDAQLVIPVPTVLEVPRGAAGVADRFVVLACDGIFDVLRNEELVRLVLEKKLEAQLDNVQCCEAVCRHCLAPPDGASGQPSRAEGTDNMTVMIVDLE</sequence>
<evidence type="ECO:0000259" key="7">
    <source>
        <dbReference type="PROSITE" id="PS51746"/>
    </source>
</evidence>
<organism evidence="8 9">
    <name type="scientific">Strigomonas culicis</name>
    <dbReference type="NCBI Taxonomy" id="28005"/>
    <lineage>
        <taxon>Eukaryota</taxon>
        <taxon>Discoba</taxon>
        <taxon>Euglenozoa</taxon>
        <taxon>Kinetoplastea</taxon>
        <taxon>Metakinetoplastina</taxon>
        <taxon>Trypanosomatida</taxon>
        <taxon>Trypanosomatidae</taxon>
        <taxon>Strigomonadinae</taxon>
        <taxon>Strigomonas</taxon>
    </lineage>
</organism>
<evidence type="ECO:0000256" key="5">
    <source>
        <dbReference type="ARBA" id="ARBA00023211"/>
    </source>
</evidence>
<dbReference type="EC" id="3.1.3.16" evidence="4"/>
<dbReference type="InterPro" id="IPR015655">
    <property type="entry name" value="PP2C"/>
</dbReference>
<dbReference type="InterPro" id="IPR001932">
    <property type="entry name" value="PPM-type_phosphatase-like_dom"/>
</dbReference>
<name>S9VX65_9TRYP</name>
<dbReference type="AlphaFoldDB" id="S9VX65"/>
<dbReference type="SUPFAM" id="SSF81606">
    <property type="entry name" value="PP2C-like"/>
    <property type="match status" value="1"/>
</dbReference>
<comment type="caution">
    <text evidence="8">The sequence shown here is derived from an EMBL/GenBank/DDBJ whole genome shotgun (WGS) entry which is preliminary data.</text>
</comment>
<evidence type="ECO:0000256" key="4">
    <source>
        <dbReference type="ARBA" id="ARBA00013081"/>
    </source>
</evidence>
<evidence type="ECO:0000256" key="6">
    <source>
        <dbReference type="SAM" id="MobiDB-lite"/>
    </source>
</evidence>
<gene>
    <name evidence="8" type="ORF">STCU_05261</name>
</gene>
<reference evidence="8 9" key="1">
    <citation type="journal article" date="2013" name="PLoS ONE">
        <title>Predicting the Proteins of Angomonas deanei, Strigomonas culicis and Their Respective Endosymbionts Reveals New Aspects of the Trypanosomatidae Family.</title>
        <authorList>
            <person name="Motta M.C."/>
            <person name="Martins A.C."/>
            <person name="de Souza S.S."/>
            <person name="Catta-Preta C.M."/>
            <person name="Silva R."/>
            <person name="Klein C.C."/>
            <person name="de Almeida L.G."/>
            <person name="de Lima Cunha O."/>
            <person name="Ciapina L.P."/>
            <person name="Brocchi M."/>
            <person name="Colabardini A.C."/>
            <person name="de Araujo Lima B."/>
            <person name="Machado C.R."/>
            <person name="de Almeida Soares C.M."/>
            <person name="Probst C.M."/>
            <person name="de Menezes C.B."/>
            <person name="Thompson C.E."/>
            <person name="Bartholomeu D.C."/>
            <person name="Gradia D.F."/>
            <person name="Pavoni D.P."/>
            <person name="Grisard E.C."/>
            <person name="Fantinatti-Garboggini F."/>
            <person name="Marchini F.K."/>
            <person name="Rodrigues-Luiz G.F."/>
            <person name="Wagner G."/>
            <person name="Goldman G.H."/>
            <person name="Fietto J.L."/>
            <person name="Elias M.C."/>
            <person name="Goldman M.H."/>
            <person name="Sagot M.F."/>
            <person name="Pereira M."/>
            <person name="Stoco P.H."/>
            <person name="de Mendonca-Neto R.P."/>
            <person name="Teixeira S.M."/>
            <person name="Maciel T.E."/>
            <person name="de Oliveira Mendes T.A."/>
            <person name="Urmenyi T.P."/>
            <person name="de Souza W."/>
            <person name="Schenkman S."/>
            <person name="de Vasconcelos A.T."/>
        </authorList>
    </citation>
    <scope>NUCLEOTIDE SEQUENCE [LARGE SCALE GENOMIC DNA]</scope>
</reference>